<dbReference type="SUPFAM" id="SSF81891">
    <property type="entry name" value="Poly A polymerase C-terminal region-like"/>
    <property type="match status" value="2"/>
</dbReference>
<dbReference type="AlphaFoldDB" id="A0AAX4PEZ0"/>
<evidence type="ECO:0000313" key="10">
    <source>
        <dbReference type="Proteomes" id="UP001472866"/>
    </source>
</evidence>
<dbReference type="SMART" id="SM00479">
    <property type="entry name" value="EXOIII"/>
    <property type="match status" value="1"/>
</dbReference>
<reference evidence="9 10" key="1">
    <citation type="submission" date="2024-03" db="EMBL/GenBank/DDBJ databases">
        <title>Complete genome sequence of the green alga Chloropicon roscoffensis RCC1871.</title>
        <authorList>
            <person name="Lemieux C."/>
            <person name="Pombert J.-F."/>
            <person name="Otis C."/>
            <person name="Turmel M."/>
        </authorList>
    </citation>
    <scope>NUCLEOTIDE SEQUENCE [LARGE SCALE GENOMIC DNA]</scope>
    <source>
        <strain evidence="9 10">RCC1871</strain>
    </source>
</reference>
<evidence type="ECO:0000256" key="1">
    <source>
        <dbReference type="ARBA" id="ARBA00007265"/>
    </source>
</evidence>
<dbReference type="SUPFAM" id="SSF53098">
    <property type="entry name" value="Ribonuclease H-like"/>
    <property type="match status" value="1"/>
</dbReference>
<dbReference type="CDD" id="cd05398">
    <property type="entry name" value="NT_ClassII-CCAase"/>
    <property type="match status" value="1"/>
</dbReference>
<keyword evidence="3" id="KW-0540">Nuclease</keyword>
<dbReference type="SUPFAM" id="SSF81301">
    <property type="entry name" value="Nucleotidyltransferase"/>
    <property type="match status" value="1"/>
</dbReference>
<dbReference type="InterPro" id="IPR012337">
    <property type="entry name" value="RNaseH-like_sf"/>
</dbReference>
<dbReference type="Gene3D" id="1.10.110.30">
    <property type="match status" value="1"/>
</dbReference>
<evidence type="ECO:0000256" key="4">
    <source>
        <dbReference type="ARBA" id="ARBA00022801"/>
    </source>
</evidence>
<keyword evidence="4" id="KW-0378">Hydrolase</keyword>
<dbReference type="PANTHER" id="PTHR23044:SF61">
    <property type="entry name" value="3'-5' EXORIBONUCLEASE 1-RELATED"/>
    <property type="match status" value="1"/>
</dbReference>
<evidence type="ECO:0000256" key="6">
    <source>
        <dbReference type="RuleBase" id="RU003953"/>
    </source>
</evidence>
<dbReference type="GO" id="GO:0016779">
    <property type="term" value="F:nucleotidyltransferase activity"/>
    <property type="evidence" value="ECO:0007669"/>
    <property type="project" value="InterPro"/>
</dbReference>
<dbReference type="PANTHER" id="PTHR23044">
    <property type="entry name" value="3'-5' EXONUCLEASE ERI1-RELATED"/>
    <property type="match status" value="1"/>
</dbReference>
<dbReference type="InterPro" id="IPR047201">
    <property type="entry name" value="ERI-1_3'hExo-like"/>
</dbReference>
<dbReference type="Proteomes" id="UP001472866">
    <property type="component" value="Chromosome 11"/>
</dbReference>
<organism evidence="9 10">
    <name type="scientific">Chloropicon roscoffensis</name>
    <dbReference type="NCBI Taxonomy" id="1461544"/>
    <lineage>
        <taxon>Eukaryota</taxon>
        <taxon>Viridiplantae</taxon>
        <taxon>Chlorophyta</taxon>
        <taxon>Chloropicophyceae</taxon>
        <taxon>Chloropicales</taxon>
        <taxon>Chloropicaceae</taxon>
        <taxon>Chloropicon</taxon>
    </lineage>
</organism>
<dbReference type="InterPro" id="IPR043519">
    <property type="entry name" value="NT_sf"/>
</dbReference>
<protein>
    <submittedName>
        <fullName evidence="9">CCA tRNA nucleotidyltransferase</fullName>
    </submittedName>
</protein>
<dbReference type="Gene3D" id="3.30.420.10">
    <property type="entry name" value="Ribonuclease H-like superfamily/Ribonuclease H"/>
    <property type="match status" value="1"/>
</dbReference>
<dbReference type="Gene3D" id="3.30.460.10">
    <property type="entry name" value="Beta Polymerase, domain 2"/>
    <property type="match status" value="1"/>
</dbReference>
<dbReference type="GO" id="GO:0003723">
    <property type="term" value="F:RNA binding"/>
    <property type="evidence" value="ECO:0007669"/>
    <property type="project" value="UniProtKB-KW"/>
</dbReference>
<feature type="region of interest" description="Disordered" evidence="7">
    <location>
        <begin position="27"/>
        <end position="60"/>
    </location>
</feature>
<keyword evidence="6" id="KW-0694">RNA-binding</keyword>
<dbReference type="Pfam" id="PF00929">
    <property type="entry name" value="RNase_T"/>
    <property type="match status" value="1"/>
</dbReference>
<comment type="similarity">
    <text evidence="1 6">Belongs to the tRNA nucleotidyltransferase/poly(A) polymerase family.</text>
</comment>
<dbReference type="GO" id="GO:0001680">
    <property type="term" value="P:tRNA 3'-terminal CCA addition"/>
    <property type="evidence" value="ECO:0007669"/>
    <property type="project" value="UniProtKB-ARBA"/>
</dbReference>
<dbReference type="Pfam" id="PF01743">
    <property type="entry name" value="PolyA_pol"/>
    <property type="match status" value="1"/>
</dbReference>
<keyword evidence="2 6" id="KW-0808">Transferase</keyword>
<evidence type="ECO:0000256" key="7">
    <source>
        <dbReference type="SAM" id="MobiDB-lite"/>
    </source>
</evidence>
<keyword evidence="5" id="KW-0269">Exonuclease</keyword>
<evidence type="ECO:0000313" key="9">
    <source>
        <dbReference type="EMBL" id="WZN64957.1"/>
    </source>
</evidence>
<dbReference type="EMBL" id="CP151511">
    <property type="protein sequence ID" value="WZN64957.1"/>
    <property type="molecule type" value="Genomic_DNA"/>
</dbReference>
<dbReference type="CDD" id="cd06133">
    <property type="entry name" value="ERI-1_3'hExo_like"/>
    <property type="match status" value="1"/>
</dbReference>
<dbReference type="GO" id="GO:0000175">
    <property type="term" value="F:3'-5'-RNA exonuclease activity"/>
    <property type="evidence" value="ECO:0007669"/>
    <property type="project" value="InterPro"/>
</dbReference>
<sequence>MLLCRRRWCRVVSAALNRRPWHPRQHRLRYLSTTPSSTSSSSSSLPSKPPRATSHFSTSNNNENTSLSLLLRQNLVQWVESQSEQGLWDICRIIRQAGGTAWLVGGSTRDALLGGSPKDIDLATDLDSNKVLEIFGPKRAEATGEAFGTVTVTAAGANGANKYEVTTLRREGAYTDGRRPDEVVKCDRIEEDLARRDFTINAMAFDPLEGVLVDPFGGLRDLEDGVLRVVVDDEDDDEEEETSSAPARRLSEDGLRVWRAYRFLDDGLSRTRRPSRELDGALSSDRARAAAAAVSRERVWDEFQRTLAGWSAPEVLERMADDGALRTVFAGLRRGDEIESRGDFRVRAQHYLLRCRRRLSRRAPSVSPRGATTTTRFVSLDLEATCSEQNNTFPQEVIQLSATLFEISDEGGPRAIAEFDSYCQPVIHRELTEFCTSLTGITQSQVDGAPRLRRVLGNFERWLQQHELLEPSGGLKSDAVLLTCGSWDLGKLVPIQCRANSYNFEVPAFLTEYCDVQEVFSDRYWTGSNESNSLGTMAARLGVRRAGRAHNAMSDSRDLAAVAVAMAADGCESFPTRRAEGREGPRSRGWPDASVARAALLLHGRDAAEAQKWMQGIGWRRNEDKKVVKACLTAFRAFPTKDATITEMAAYKRFVGHRLDFHICLESALACARGGWLSDGHVEAERVGEALRQFRDLEPLAGGEWIMQRTGLEKGKRLGRLKEWLWKLQIERGCETLEEMGAILDEIDWREGDVDAWPRFLQLK</sequence>
<proteinExistence type="inferred from homology"/>
<feature type="domain" description="Exonuclease" evidence="8">
    <location>
        <begin position="376"/>
        <end position="572"/>
    </location>
</feature>
<evidence type="ECO:0000256" key="2">
    <source>
        <dbReference type="ARBA" id="ARBA00022679"/>
    </source>
</evidence>
<accession>A0AAX4PEZ0</accession>
<keyword evidence="10" id="KW-1185">Reference proteome</keyword>
<dbReference type="InterPro" id="IPR002646">
    <property type="entry name" value="PolA_pol_head_dom"/>
</dbReference>
<evidence type="ECO:0000259" key="8">
    <source>
        <dbReference type="SMART" id="SM00479"/>
    </source>
</evidence>
<dbReference type="InterPro" id="IPR013520">
    <property type="entry name" value="Ribonucl_H"/>
</dbReference>
<feature type="compositionally biased region" description="Low complexity" evidence="7">
    <location>
        <begin position="31"/>
        <end position="46"/>
    </location>
</feature>
<dbReference type="InterPro" id="IPR036397">
    <property type="entry name" value="RNaseH_sf"/>
</dbReference>
<gene>
    <name evidence="9" type="ORF">HKI87_11g65140</name>
</gene>
<evidence type="ECO:0000256" key="5">
    <source>
        <dbReference type="ARBA" id="ARBA00022839"/>
    </source>
</evidence>
<name>A0AAX4PEZ0_9CHLO</name>
<evidence type="ECO:0000256" key="3">
    <source>
        <dbReference type="ARBA" id="ARBA00022722"/>
    </source>
</evidence>
<dbReference type="InterPro" id="IPR051274">
    <property type="entry name" value="3-5_Exoribonuclease"/>
</dbReference>